<dbReference type="InterPro" id="IPR050534">
    <property type="entry name" value="Coronavir_polyprotein_1ab"/>
</dbReference>
<feature type="coiled-coil region" evidence="3">
    <location>
        <begin position="68"/>
        <end position="95"/>
    </location>
</feature>
<dbReference type="Gene3D" id="2.30.30.940">
    <property type="match status" value="1"/>
</dbReference>
<reference evidence="5 6" key="1">
    <citation type="submission" date="2021-05" db="EMBL/GenBank/DDBJ databases">
        <title>A Polyphasic approach of four new species of the genus Ohtaekwangia: Ohtaekwangia histidinii sp. nov., Ohtaekwangia cretensis sp. nov., Ohtaekwangia indiensis sp. nov., Ohtaekwangia reichenbachii sp. nov. from diverse environment.</title>
        <authorList>
            <person name="Octaviana S."/>
        </authorList>
    </citation>
    <scope>NUCLEOTIDE SEQUENCE [LARGE SCALE GENOMIC DNA]</scope>
    <source>
        <strain evidence="5 6">PWU4</strain>
    </source>
</reference>
<dbReference type="CDD" id="cd17933">
    <property type="entry name" value="DEXSc_RecD-like"/>
    <property type="match status" value="1"/>
</dbReference>
<dbReference type="SUPFAM" id="SSF52540">
    <property type="entry name" value="P-loop containing nucleoside triphosphate hydrolases"/>
    <property type="match status" value="2"/>
</dbReference>
<dbReference type="PANTHER" id="PTHR43788:SF6">
    <property type="entry name" value="DNA HELICASE B"/>
    <property type="match status" value="1"/>
</dbReference>
<gene>
    <name evidence="5" type="ORF">KK083_22205</name>
</gene>
<evidence type="ECO:0000259" key="4">
    <source>
        <dbReference type="Pfam" id="PF13538"/>
    </source>
</evidence>
<evidence type="ECO:0000313" key="5">
    <source>
        <dbReference type="EMBL" id="MBT1699628.1"/>
    </source>
</evidence>
<dbReference type="InterPro" id="IPR027785">
    <property type="entry name" value="UvrD-like_helicase_C"/>
</dbReference>
<dbReference type="Gene3D" id="3.40.50.300">
    <property type="entry name" value="P-loop containing nucleotide triphosphate hydrolases"/>
    <property type="match status" value="2"/>
</dbReference>
<dbReference type="Pfam" id="PF13538">
    <property type="entry name" value="UvrD_C_2"/>
    <property type="match status" value="1"/>
</dbReference>
<evidence type="ECO:0000256" key="1">
    <source>
        <dbReference type="ARBA" id="ARBA00022741"/>
    </source>
</evidence>
<organism evidence="5 6">
    <name type="scientific">Chryseosolibacter histidini</name>
    <dbReference type="NCBI Taxonomy" id="2782349"/>
    <lineage>
        <taxon>Bacteria</taxon>
        <taxon>Pseudomonadati</taxon>
        <taxon>Bacteroidota</taxon>
        <taxon>Cytophagia</taxon>
        <taxon>Cytophagales</taxon>
        <taxon>Chryseotaleaceae</taxon>
        <taxon>Chryseosolibacter</taxon>
    </lineage>
</organism>
<evidence type="ECO:0000256" key="2">
    <source>
        <dbReference type="ARBA" id="ARBA00022840"/>
    </source>
</evidence>
<name>A0AAP2DQS4_9BACT</name>
<dbReference type="PANTHER" id="PTHR43788">
    <property type="entry name" value="DNA2/NAM7 HELICASE FAMILY MEMBER"/>
    <property type="match status" value="1"/>
</dbReference>
<evidence type="ECO:0000256" key="3">
    <source>
        <dbReference type="SAM" id="Coils"/>
    </source>
</evidence>
<dbReference type="GO" id="GO:0005524">
    <property type="term" value="F:ATP binding"/>
    <property type="evidence" value="ECO:0007669"/>
    <property type="project" value="UniProtKB-KW"/>
</dbReference>
<keyword evidence="1" id="KW-0547">Nucleotide-binding</keyword>
<comment type="caution">
    <text evidence="5">The sequence shown here is derived from an EMBL/GenBank/DDBJ whole genome shotgun (WGS) entry which is preliminary data.</text>
</comment>
<keyword evidence="3" id="KW-0175">Coiled coil</keyword>
<sequence>MSYDLQDSWDLSRLEGDFASISQEEWQQYFDFASMGDNWKRFDKDALKIGLYKKRSTTHKQMNWAMSVVEAIEKEKEKKEANQEIEKKLEAEQFNQPLKHFTLRVAWHDNAWDGHICKNPEANRYCSGYHSLLSERIRRNKEESMADEINHAGKSITDIDYLPPCYWSINLNGTKSTTVSHINPAAPKELEPVKEELSANAMFSWPFAISFNRSIKQQQAEGAYPPNLDKVRIPLFREKVKEKNSIAFFYAKFSNPFTEEERQYLVVGAALIMNKGQLLEFGPLSAIEAKRKKLAKNKNFPVQNWALQFKFDDALKVMMPYHEYLGKANSISDSALRQATLDKIKVAISEPELVHCFKYVAMDIDDDEAIYILNKMRQRLVDCKNDGVIDPSEIVKKIQTVDELSRHCWKHRGYFPGFVTLSELLLGRETKFQELHDSIKDSGIEEVDEKLLSLMENPKSDPAFKAFKNELFDLKETLEPRGISTEQLIKLSMLNLSKHQFERVLDGKIKDFDGYKHQVAYKDKTPIEDICNNPYLLVEEYLPEDGRIDDNTGEELDSPIELFKIDIAYFPDTRVMPRLDLQRETISNVSHKYRLRCLIINYLKQLEQKGDCFEEATELENALRQYPLFYQQDAELTLKTDILKQPISDRDAFFESDSKLKLVDANDTRYYYLNRIFEAEKTVGDKIHELLNQPPNGIRYRDLDGYLEKSTSLLDKNANFDKEDFASDRRNLYENVFKNRVYLLAGGPGSGKSHELLNILKELKGQGENYLLLTPTGKAALRLKADKEFPGIEASTIDKWLTEVKNGKFTRENIAKVNNLVVDEMSMVDILKFLEVMNHFQFSKPSFKRLILVGDPNQLPAIGYGKVLKDILYFLKSNIDYHKNYIELSGNYRSELSGNKVIELSQAFEEKGEPSEGIEPLLQFKSGDRQISEGFRITFFKDDAELKQKIDQEFDSLCKNRFDGSKQERLHLLLGLTKEGKFKKDSQPNLENFQILSPYLSGLSGTDGLNDYFQKTFKHSLELKLAKGYYKEADKIIRAKNYYHDEELLLSNGSIGLIQINDGEALYFQERDFKEIKLKSIRKAEQEFFDLAYAISIHKSQGSGFDHLFIIIPDRPGLLSKELIYTALTRCRKSVTLFVQNLPDKHGSKNLLDLARTRTFTDSRKTTLLLNQPFRYFSLEPEVGVFVQSRTELMIYHALKVKRDRLGRDKFDFYYEKYPTLPNGEELKIKCDFTILSNGKTWYWEHLGRLGNRVYERNWNKLKRPAYVSNGFESSLITSDELRGVSTEKIDAIVESIFNGDLSTEDNKNKYSKLHISLR</sequence>
<feature type="domain" description="UvrD-like helicase C-terminal" evidence="4">
    <location>
        <begin position="1091"/>
        <end position="1137"/>
    </location>
</feature>
<evidence type="ECO:0000313" key="6">
    <source>
        <dbReference type="Proteomes" id="UP001319200"/>
    </source>
</evidence>
<protein>
    <submittedName>
        <fullName evidence="5">AAA family ATPase</fullName>
    </submittedName>
</protein>
<keyword evidence="2" id="KW-0067">ATP-binding</keyword>
<accession>A0AAP2DQS4</accession>
<dbReference type="RefSeq" id="WP_254167707.1">
    <property type="nucleotide sequence ID" value="NZ_JAHESF010000027.1"/>
</dbReference>
<keyword evidence="6" id="KW-1185">Reference proteome</keyword>
<proteinExistence type="predicted"/>
<dbReference type="GO" id="GO:0003678">
    <property type="term" value="F:DNA helicase activity"/>
    <property type="evidence" value="ECO:0007669"/>
    <property type="project" value="UniProtKB-ARBA"/>
</dbReference>
<dbReference type="Proteomes" id="UP001319200">
    <property type="component" value="Unassembled WGS sequence"/>
</dbReference>
<dbReference type="Pfam" id="PF13604">
    <property type="entry name" value="AAA_30"/>
    <property type="match status" value="1"/>
</dbReference>
<dbReference type="CDD" id="cd18809">
    <property type="entry name" value="SF1_C_RecD"/>
    <property type="match status" value="1"/>
</dbReference>
<dbReference type="EMBL" id="JAHESF010000027">
    <property type="protein sequence ID" value="MBT1699628.1"/>
    <property type="molecule type" value="Genomic_DNA"/>
</dbReference>
<dbReference type="InterPro" id="IPR027417">
    <property type="entry name" value="P-loop_NTPase"/>
</dbReference>